<gene>
    <name evidence="1" type="ORF">LDX50_03835</name>
</gene>
<reference evidence="1" key="1">
    <citation type="submission" date="2021-09" db="EMBL/GenBank/DDBJ databases">
        <title>Fulvivirga sp. isolated from coastal sediment.</title>
        <authorList>
            <person name="Yu H."/>
        </authorList>
    </citation>
    <scope>NUCLEOTIDE SEQUENCE</scope>
    <source>
        <strain evidence="1">1062</strain>
    </source>
</reference>
<dbReference type="RefSeq" id="WP_225697091.1">
    <property type="nucleotide sequence ID" value="NZ_JAIXNE010000001.1"/>
</dbReference>
<keyword evidence="2" id="KW-1185">Reference proteome</keyword>
<evidence type="ECO:0000313" key="1">
    <source>
        <dbReference type="EMBL" id="MCA6073983.1"/>
    </source>
</evidence>
<protein>
    <submittedName>
        <fullName evidence="1">DUF4249 domain-containing protein</fullName>
    </submittedName>
</protein>
<dbReference type="Proteomes" id="UP001139409">
    <property type="component" value="Unassembled WGS sequence"/>
</dbReference>
<sequence>MRKLNLHILLLAILTFTGCVDPFDPPVENYEELLVVEAFISDDPGPQVVYLSLTSPIDTVRFLPVTGAEVLIKDQDGNQYSFNAAESGAYYSDPGVFIPLPGNIYVLEVRLSDGRRIVSEPVEMKLTPPLTEVFYEQQAFVGAESGTIEEGFVVMANTDGLANEDIYLRYDWEETYMTVPPYPAFFVYNEQTEIIEPREDNISQCWIDQRSSAINIVTTEGRAITDIREHPIRYLSFRGVELNERYSIRVKQYAMDAEAYRFWKSLKETNESTGSLFDTQPFPLTGNLMNADDQNEPVLGYFDVASVSSERIFIDKTDLPGSTSAPSLYRGCTSSSVDTLVSASAVPAFVNSGFYISYYIFPTGYVMVKPECVDCTLFGSNVKPDFWE</sequence>
<evidence type="ECO:0000313" key="2">
    <source>
        <dbReference type="Proteomes" id="UP001139409"/>
    </source>
</evidence>
<dbReference type="InterPro" id="IPR025345">
    <property type="entry name" value="DUF4249"/>
</dbReference>
<organism evidence="1 2">
    <name type="scientific">Fulvivirga sedimenti</name>
    <dbReference type="NCBI Taxonomy" id="2879465"/>
    <lineage>
        <taxon>Bacteria</taxon>
        <taxon>Pseudomonadati</taxon>
        <taxon>Bacteroidota</taxon>
        <taxon>Cytophagia</taxon>
        <taxon>Cytophagales</taxon>
        <taxon>Fulvivirgaceae</taxon>
        <taxon>Fulvivirga</taxon>
    </lineage>
</organism>
<name>A0A9X1KUV4_9BACT</name>
<dbReference type="PROSITE" id="PS51257">
    <property type="entry name" value="PROKAR_LIPOPROTEIN"/>
    <property type="match status" value="1"/>
</dbReference>
<proteinExistence type="predicted"/>
<comment type="caution">
    <text evidence="1">The sequence shown here is derived from an EMBL/GenBank/DDBJ whole genome shotgun (WGS) entry which is preliminary data.</text>
</comment>
<dbReference type="AlphaFoldDB" id="A0A9X1KUV4"/>
<accession>A0A9X1KUV4</accession>
<dbReference type="EMBL" id="JAIXNE010000001">
    <property type="protein sequence ID" value="MCA6073983.1"/>
    <property type="molecule type" value="Genomic_DNA"/>
</dbReference>
<dbReference type="Pfam" id="PF14054">
    <property type="entry name" value="DUF4249"/>
    <property type="match status" value="1"/>
</dbReference>